<dbReference type="SUPFAM" id="SSF52266">
    <property type="entry name" value="SGNH hydrolase"/>
    <property type="match status" value="1"/>
</dbReference>
<dbReference type="Gene3D" id="3.40.50.1110">
    <property type="entry name" value="SGNH hydrolase"/>
    <property type="match status" value="1"/>
</dbReference>
<dbReference type="InterPro" id="IPR001087">
    <property type="entry name" value="GDSL"/>
</dbReference>
<dbReference type="InterPro" id="IPR036514">
    <property type="entry name" value="SGNH_hydro_sf"/>
</dbReference>
<evidence type="ECO:0008006" key="2">
    <source>
        <dbReference type="Google" id="ProtNLM"/>
    </source>
</evidence>
<evidence type="ECO:0000313" key="1">
    <source>
        <dbReference type="EMBL" id="QHT13824.1"/>
    </source>
</evidence>
<dbReference type="AlphaFoldDB" id="A0A6C0DCC7"/>
<sequence length="174" mass="20513">MDKTNIFLGSSIISNWDTSRFFPNHQNINLGISGLKSSDLNEKYSILFTDKYKKIKIQNIILYVGSNDITQDKNENDVIKNIIDFVSLLQFNFKKAKIFYISIFKSQNIKTNQLTKIDYINKKIRDHTMKTTNFFVYNFNRQLISKNNFLEDKKHLSEKGYQTLSNCIKKIFLL</sequence>
<dbReference type="Pfam" id="PF00657">
    <property type="entry name" value="Lipase_GDSL"/>
    <property type="match status" value="1"/>
</dbReference>
<accession>A0A6C0DCC7</accession>
<name>A0A6C0DCC7_9ZZZZ</name>
<protein>
    <recommendedName>
        <fullName evidence="2">SGNH hydrolase-type esterase domain-containing protein</fullName>
    </recommendedName>
</protein>
<proteinExistence type="predicted"/>
<reference evidence="1" key="1">
    <citation type="journal article" date="2020" name="Nature">
        <title>Giant virus diversity and host interactions through global metagenomics.</title>
        <authorList>
            <person name="Schulz F."/>
            <person name="Roux S."/>
            <person name="Paez-Espino D."/>
            <person name="Jungbluth S."/>
            <person name="Walsh D.A."/>
            <person name="Denef V.J."/>
            <person name="McMahon K.D."/>
            <person name="Konstantinidis K.T."/>
            <person name="Eloe-Fadrosh E.A."/>
            <person name="Kyrpides N.C."/>
            <person name="Woyke T."/>
        </authorList>
    </citation>
    <scope>NUCLEOTIDE SEQUENCE</scope>
    <source>
        <strain evidence="1">GVMAG-M-3300023174-134</strain>
    </source>
</reference>
<organism evidence="1">
    <name type="scientific">viral metagenome</name>
    <dbReference type="NCBI Taxonomy" id="1070528"/>
    <lineage>
        <taxon>unclassified sequences</taxon>
        <taxon>metagenomes</taxon>
        <taxon>organismal metagenomes</taxon>
    </lineage>
</organism>
<dbReference type="EMBL" id="MN739577">
    <property type="protein sequence ID" value="QHT13824.1"/>
    <property type="molecule type" value="Genomic_DNA"/>
</dbReference>